<keyword evidence="2" id="KW-1185">Reference proteome</keyword>
<dbReference type="Proteomes" id="UP001631969">
    <property type="component" value="Unassembled WGS sequence"/>
</dbReference>
<evidence type="ECO:0000313" key="2">
    <source>
        <dbReference type="Proteomes" id="UP001631969"/>
    </source>
</evidence>
<accession>A0ACC7P3Y7</accession>
<sequence>MKWFMNWKTSTKLISAFVLVAIVVGIVGLYSIRNLGLMNNNSKQLYNNNLMSIQTLSEAQISFLNVRVLTRDIATATAKADKDRMNSEVDALNKNVLKQIEVYRPLATTPEELAVLKELDSLIGPYYKMMETGIELAYKSDISEFQQYLSTTLAVEGNKIRDQLDKLMEVNVELGDKANDASLQTYTDSRNITAALVLAALIISILLGYVISRLISKPLNQIVTLVGRVSQGDLRDEADIHTKDEIGQLADSINAMIYNLRSLIGGIMQSSQSVAAASEQISASTQEIASGSTTQAQSAQSISAMFRELTLAINSAAQSAEEAAELADNTVQTANQGEGIVRASASGMQNVNASMSLLEEDSRKIGAIIEVIDDIADQTNLLALNAAIEAARAGDQGRGFSVVADEVRKLAERSSEATKEITSIIKAMQENTRQSVSAVSESAAQSEEMKEAFRNIIRTVDNSSQKVNEIAAACEEEAAQASSVMRSVEAIAATSEETAAASEETAATCQSLAHLADELNVSVSKFKI</sequence>
<reference evidence="1" key="1">
    <citation type="submission" date="2024-12" db="EMBL/GenBank/DDBJ databases">
        <authorList>
            <person name="Wu N."/>
        </authorList>
    </citation>
    <scope>NUCLEOTIDE SEQUENCE</scope>
    <source>
        <strain evidence="1">P15</strain>
    </source>
</reference>
<organism evidence="1 2">
    <name type="scientific">Paenibacillus mesotrionivorans</name>
    <dbReference type="NCBI Taxonomy" id="3160968"/>
    <lineage>
        <taxon>Bacteria</taxon>
        <taxon>Bacillati</taxon>
        <taxon>Bacillota</taxon>
        <taxon>Bacilli</taxon>
        <taxon>Bacillales</taxon>
        <taxon>Paenibacillaceae</taxon>
        <taxon>Paenibacillus</taxon>
    </lineage>
</organism>
<proteinExistence type="predicted"/>
<evidence type="ECO:0000313" key="1">
    <source>
        <dbReference type="EMBL" id="MFM9331776.1"/>
    </source>
</evidence>
<name>A0ACC7P3Y7_9BACL</name>
<gene>
    <name evidence="1" type="ORF">ACI1P1_26100</name>
</gene>
<protein>
    <submittedName>
        <fullName evidence="1">Methyl-accepting chemotaxis protein</fullName>
    </submittedName>
</protein>
<dbReference type="EMBL" id="JBJURJ010000022">
    <property type="protein sequence ID" value="MFM9331776.1"/>
    <property type="molecule type" value="Genomic_DNA"/>
</dbReference>
<comment type="caution">
    <text evidence="1">The sequence shown here is derived from an EMBL/GenBank/DDBJ whole genome shotgun (WGS) entry which is preliminary data.</text>
</comment>